<dbReference type="PANTHER" id="PTHR12652:SF25">
    <property type="entry name" value="MICROBODY (PEROXISOME) PROLIFERATION PROTEIN PEROXIN 11C (EUROFUNG)"/>
    <property type="match status" value="1"/>
</dbReference>
<sequence>MALPLTTRADILASRLSILFSTPSGTDAVLRTITYTLQFVSGALSTLLTKHLVTVSKALSARSPLLPGETLLVALAYPTPALARITPRVRALSALISDFRTFTRLWGLLGMYAWGKGIAANPPKDLTLKLAAWAQWSAYTAYQFLENRAYLGSKGIISRAGPQIMSDFLLSTRCWMVGVGMEFVRLGRVWQLRQRTTRARQVQGTESVELRKEEMEEEKAWATKNTAEITKWRLELLANVANAPLTVHWSTPGGVLDDTTVGFLGMVTGLLVLLPKWQQTAAVVKKA</sequence>
<proteinExistence type="predicted"/>
<reference evidence="5" key="1">
    <citation type="journal article" date="2020" name="Stud. Mycol.">
        <title>101 Dothideomycetes genomes: a test case for predicting lifestyles and emergence of pathogens.</title>
        <authorList>
            <person name="Haridas S."/>
            <person name="Albert R."/>
            <person name="Binder M."/>
            <person name="Bloem J."/>
            <person name="Labutti K."/>
            <person name="Salamov A."/>
            <person name="Andreopoulos B."/>
            <person name="Baker S."/>
            <person name="Barry K."/>
            <person name="Bills G."/>
            <person name="Bluhm B."/>
            <person name="Cannon C."/>
            <person name="Castanera R."/>
            <person name="Culley D."/>
            <person name="Daum C."/>
            <person name="Ezra D."/>
            <person name="Gonzalez J."/>
            <person name="Henrissat B."/>
            <person name="Kuo A."/>
            <person name="Liang C."/>
            <person name="Lipzen A."/>
            <person name="Lutzoni F."/>
            <person name="Magnuson J."/>
            <person name="Mondo S."/>
            <person name="Nolan M."/>
            <person name="Ohm R."/>
            <person name="Pangilinan J."/>
            <person name="Park H.-J."/>
            <person name="Ramirez L."/>
            <person name="Alfaro M."/>
            <person name="Sun H."/>
            <person name="Tritt A."/>
            <person name="Yoshinaga Y."/>
            <person name="Zwiers L.-H."/>
            <person name="Turgeon B."/>
            <person name="Goodwin S."/>
            <person name="Spatafora J."/>
            <person name="Crous P."/>
            <person name="Grigoriev I."/>
        </authorList>
    </citation>
    <scope>NUCLEOTIDE SEQUENCE</scope>
    <source>
        <strain evidence="5">CBS 115976</strain>
    </source>
</reference>
<comment type="subcellular location">
    <subcellularLocation>
        <location evidence="4">Peroxisome membrane</location>
    </subcellularLocation>
</comment>
<dbReference type="GO" id="GO:0005778">
    <property type="term" value="C:peroxisomal membrane"/>
    <property type="evidence" value="ECO:0007669"/>
    <property type="project" value="UniProtKB-SubCell"/>
</dbReference>
<dbReference type="AlphaFoldDB" id="A0A6A6U813"/>
<dbReference type="OrthoDB" id="10005898at2759"/>
<dbReference type="GO" id="GO:0016559">
    <property type="term" value="P:peroxisome fission"/>
    <property type="evidence" value="ECO:0007669"/>
    <property type="project" value="InterPro"/>
</dbReference>
<keyword evidence="2" id="KW-0472">Membrane</keyword>
<evidence type="ECO:0000256" key="4">
    <source>
        <dbReference type="ARBA" id="ARBA00046271"/>
    </source>
</evidence>
<name>A0A6A6U813_9PEZI</name>
<gene>
    <name evidence="5" type="ORF">BT63DRAFT_427483</name>
</gene>
<dbReference type="Pfam" id="PF05648">
    <property type="entry name" value="PEX11"/>
    <property type="match status" value="1"/>
</dbReference>
<keyword evidence="6" id="KW-1185">Reference proteome</keyword>
<dbReference type="InterPro" id="IPR008733">
    <property type="entry name" value="PEX11"/>
</dbReference>
<evidence type="ECO:0000256" key="2">
    <source>
        <dbReference type="ARBA" id="ARBA00023136"/>
    </source>
</evidence>
<evidence type="ECO:0008006" key="7">
    <source>
        <dbReference type="Google" id="ProtNLM"/>
    </source>
</evidence>
<evidence type="ECO:0000313" key="6">
    <source>
        <dbReference type="Proteomes" id="UP000799302"/>
    </source>
</evidence>
<protein>
    <recommendedName>
        <fullName evidence="7">Peroxisomal biogenesis factor 11</fullName>
    </recommendedName>
</protein>
<evidence type="ECO:0000313" key="5">
    <source>
        <dbReference type="EMBL" id="KAF2667064.1"/>
    </source>
</evidence>
<accession>A0A6A6U813</accession>
<dbReference type="PANTHER" id="PTHR12652">
    <property type="entry name" value="PEROXISOMAL BIOGENESIS FACTOR 11"/>
    <property type="match status" value="1"/>
</dbReference>
<organism evidence="5 6">
    <name type="scientific">Microthyrium microscopicum</name>
    <dbReference type="NCBI Taxonomy" id="703497"/>
    <lineage>
        <taxon>Eukaryota</taxon>
        <taxon>Fungi</taxon>
        <taxon>Dikarya</taxon>
        <taxon>Ascomycota</taxon>
        <taxon>Pezizomycotina</taxon>
        <taxon>Dothideomycetes</taxon>
        <taxon>Dothideomycetes incertae sedis</taxon>
        <taxon>Microthyriales</taxon>
        <taxon>Microthyriaceae</taxon>
        <taxon>Microthyrium</taxon>
    </lineage>
</organism>
<keyword evidence="3" id="KW-0576">Peroxisome</keyword>
<evidence type="ECO:0000256" key="3">
    <source>
        <dbReference type="ARBA" id="ARBA00023140"/>
    </source>
</evidence>
<evidence type="ECO:0000256" key="1">
    <source>
        <dbReference type="ARBA" id="ARBA00022593"/>
    </source>
</evidence>
<keyword evidence="1" id="KW-0962">Peroxisome biogenesis</keyword>
<dbReference type="EMBL" id="MU004238">
    <property type="protein sequence ID" value="KAF2667064.1"/>
    <property type="molecule type" value="Genomic_DNA"/>
</dbReference>
<dbReference type="Proteomes" id="UP000799302">
    <property type="component" value="Unassembled WGS sequence"/>
</dbReference>